<evidence type="ECO:0000259" key="3">
    <source>
        <dbReference type="PROSITE" id="PS50222"/>
    </source>
</evidence>
<keyword evidence="6" id="KW-1185">Reference proteome</keyword>
<gene>
    <name evidence="4" type="ORF">GUITHDRAFT_117978</name>
</gene>
<feature type="region of interest" description="Disordered" evidence="2">
    <location>
        <begin position="1"/>
        <end position="56"/>
    </location>
</feature>
<accession>L1IJ47</accession>
<dbReference type="GO" id="GO:0005509">
    <property type="term" value="F:calcium ion binding"/>
    <property type="evidence" value="ECO:0007669"/>
    <property type="project" value="InterPro"/>
</dbReference>
<dbReference type="PROSITE" id="PS50222">
    <property type="entry name" value="EF_HAND_2"/>
    <property type="match status" value="1"/>
</dbReference>
<dbReference type="SUPFAM" id="SSF47473">
    <property type="entry name" value="EF-hand"/>
    <property type="match status" value="1"/>
</dbReference>
<sequence>MSGGIMTRMQAEERVLVSRAQQEQEATRRREATASREEEHQRKMAELQERQEETKLSEELTAMRIAEASRRRHISIEMKEQIREDREEQRKWFWEQEHHRLLIIEKHRKVQMAIRAKEKNQDKLQHEYLCEARKFRIKRIFHFFDHDRDGVISLQDLSKRLRQLEKTFRKKDAQDMMEELWRHCQLFPGASKERQRVEKSDIDDYRGKLDKDAFFEMVLTCLEVQPVANTESQYQGMKTSEYYMPPLLVSIVEFLLHVEPCDLSVRSYDELEKELLSGKVTVEDGMTILFRRCGTPARVDLGNLLGFDRLVDPFAQFSFKDFLRAVLKTRNGEFMGENFFR</sequence>
<evidence type="ECO:0000256" key="2">
    <source>
        <dbReference type="SAM" id="MobiDB-lite"/>
    </source>
</evidence>
<protein>
    <recommendedName>
        <fullName evidence="3">EF-hand domain-containing protein</fullName>
    </recommendedName>
</protein>
<evidence type="ECO:0000313" key="4">
    <source>
        <dbReference type="EMBL" id="EKX35830.1"/>
    </source>
</evidence>
<dbReference type="PROSITE" id="PS00018">
    <property type="entry name" value="EF_HAND_1"/>
    <property type="match status" value="1"/>
</dbReference>
<dbReference type="Proteomes" id="UP000011087">
    <property type="component" value="Unassembled WGS sequence"/>
</dbReference>
<reference evidence="6" key="2">
    <citation type="submission" date="2012-11" db="EMBL/GenBank/DDBJ databases">
        <authorList>
            <person name="Kuo A."/>
            <person name="Curtis B.A."/>
            <person name="Tanifuji G."/>
            <person name="Burki F."/>
            <person name="Gruber A."/>
            <person name="Irimia M."/>
            <person name="Maruyama S."/>
            <person name="Arias M.C."/>
            <person name="Ball S.G."/>
            <person name="Gile G.H."/>
            <person name="Hirakawa Y."/>
            <person name="Hopkins J.F."/>
            <person name="Rensing S.A."/>
            <person name="Schmutz J."/>
            <person name="Symeonidi A."/>
            <person name="Elias M."/>
            <person name="Eveleigh R.J."/>
            <person name="Herman E.K."/>
            <person name="Klute M.J."/>
            <person name="Nakayama T."/>
            <person name="Obornik M."/>
            <person name="Reyes-Prieto A."/>
            <person name="Armbrust E.V."/>
            <person name="Aves S.J."/>
            <person name="Beiko R.G."/>
            <person name="Coutinho P."/>
            <person name="Dacks J.B."/>
            <person name="Durnford D.G."/>
            <person name="Fast N.M."/>
            <person name="Green B.R."/>
            <person name="Grisdale C."/>
            <person name="Hempe F."/>
            <person name="Henrissat B."/>
            <person name="Hoppner M.P."/>
            <person name="Ishida K.-I."/>
            <person name="Kim E."/>
            <person name="Koreny L."/>
            <person name="Kroth P.G."/>
            <person name="Liu Y."/>
            <person name="Malik S.-B."/>
            <person name="Maier U.G."/>
            <person name="McRose D."/>
            <person name="Mock T."/>
            <person name="Neilson J.A."/>
            <person name="Onodera N.T."/>
            <person name="Poole A.M."/>
            <person name="Pritham E.J."/>
            <person name="Richards T.A."/>
            <person name="Rocap G."/>
            <person name="Roy S.W."/>
            <person name="Sarai C."/>
            <person name="Schaack S."/>
            <person name="Shirato S."/>
            <person name="Slamovits C.H."/>
            <person name="Spencer D.F."/>
            <person name="Suzuki S."/>
            <person name="Worden A.Z."/>
            <person name="Zauner S."/>
            <person name="Barry K."/>
            <person name="Bell C."/>
            <person name="Bharti A.K."/>
            <person name="Crow J.A."/>
            <person name="Grimwood J."/>
            <person name="Kramer R."/>
            <person name="Lindquist E."/>
            <person name="Lucas S."/>
            <person name="Salamov A."/>
            <person name="McFadden G.I."/>
            <person name="Lane C.E."/>
            <person name="Keeling P.J."/>
            <person name="Gray M.W."/>
            <person name="Grigoriev I.V."/>
            <person name="Archibald J.M."/>
        </authorList>
    </citation>
    <scope>NUCLEOTIDE SEQUENCE</scope>
    <source>
        <strain evidence="6">CCMP2712</strain>
    </source>
</reference>
<evidence type="ECO:0000313" key="5">
    <source>
        <dbReference type="EnsemblProtists" id="EKX35830"/>
    </source>
</evidence>
<feature type="compositionally biased region" description="Basic and acidic residues" evidence="2">
    <location>
        <begin position="25"/>
        <end position="56"/>
    </location>
</feature>
<dbReference type="AlphaFoldDB" id="L1IJ47"/>
<reference evidence="5" key="3">
    <citation type="submission" date="2016-03" db="UniProtKB">
        <authorList>
            <consortium name="EnsemblProtists"/>
        </authorList>
    </citation>
    <scope>IDENTIFICATION</scope>
</reference>
<dbReference type="HOGENOM" id="CLU_814942_0_0_1"/>
<feature type="domain" description="EF-hand" evidence="3">
    <location>
        <begin position="132"/>
        <end position="167"/>
    </location>
</feature>
<dbReference type="InterPro" id="IPR018247">
    <property type="entry name" value="EF_Hand_1_Ca_BS"/>
</dbReference>
<dbReference type="RefSeq" id="XP_005822810.1">
    <property type="nucleotide sequence ID" value="XM_005822753.1"/>
</dbReference>
<proteinExistence type="predicted"/>
<reference evidence="4 6" key="1">
    <citation type="journal article" date="2012" name="Nature">
        <title>Algal genomes reveal evolutionary mosaicism and the fate of nucleomorphs.</title>
        <authorList>
            <consortium name="DOE Joint Genome Institute"/>
            <person name="Curtis B.A."/>
            <person name="Tanifuji G."/>
            <person name="Burki F."/>
            <person name="Gruber A."/>
            <person name="Irimia M."/>
            <person name="Maruyama S."/>
            <person name="Arias M.C."/>
            <person name="Ball S.G."/>
            <person name="Gile G.H."/>
            <person name="Hirakawa Y."/>
            <person name="Hopkins J.F."/>
            <person name="Kuo A."/>
            <person name="Rensing S.A."/>
            <person name="Schmutz J."/>
            <person name="Symeonidi A."/>
            <person name="Elias M."/>
            <person name="Eveleigh R.J."/>
            <person name="Herman E.K."/>
            <person name="Klute M.J."/>
            <person name="Nakayama T."/>
            <person name="Obornik M."/>
            <person name="Reyes-Prieto A."/>
            <person name="Armbrust E.V."/>
            <person name="Aves S.J."/>
            <person name="Beiko R.G."/>
            <person name="Coutinho P."/>
            <person name="Dacks J.B."/>
            <person name="Durnford D.G."/>
            <person name="Fast N.M."/>
            <person name="Green B.R."/>
            <person name="Grisdale C.J."/>
            <person name="Hempel F."/>
            <person name="Henrissat B."/>
            <person name="Hoppner M.P."/>
            <person name="Ishida K."/>
            <person name="Kim E."/>
            <person name="Koreny L."/>
            <person name="Kroth P.G."/>
            <person name="Liu Y."/>
            <person name="Malik S.B."/>
            <person name="Maier U.G."/>
            <person name="McRose D."/>
            <person name="Mock T."/>
            <person name="Neilson J.A."/>
            <person name="Onodera N.T."/>
            <person name="Poole A.M."/>
            <person name="Pritham E.J."/>
            <person name="Richards T.A."/>
            <person name="Rocap G."/>
            <person name="Roy S.W."/>
            <person name="Sarai C."/>
            <person name="Schaack S."/>
            <person name="Shirato S."/>
            <person name="Slamovits C.H."/>
            <person name="Spencer D.F."/>
            <person name="Suzuki S."/>
            <person name="Worden A.Z."/>
            <person name="Zauner S."/>
            <person name="Barry K."/>
            <person name="Bell C."/>
            <person name="Bharti A.K."/>
            <person name="Crow J.A."/>
            <person name="Grimwood J."/>
            <person name="Kramer R."/>
            <person name="Lindquist E."/>
            <person name="Lucas S."/>
            <person name="Salamov A."/>
            <person name="McFadden G.I."/>
            <person name="Lane C.E."/>
            <person name="Keeling P.J."/>
            <person name="Gray M.W."/>
            <person name="Grigoriev I.V."/>
            <person name="Archibald J.M."/>
        </authorList>
    </citation>
    <scope>NUCLEOTIDE SEQUENCE</scope>
    <source>
        <strain evidence="4 6">CCMP2712</strain>
    </source>
</reference>
<dbReference type="GeneID" id="17292605"/>
<dbReference type="EnsemblProtists" id="EKX35830">
    <property type="protein sequence ID" value="EKX35830"/>
    <property type="gene ID" value="GUITHDRAFT_117978"/>
</dbReference>
<dbReference type="EMBL" id="JH993083">
    <property type="protein sequence ID" value="EKX35830.1"/>
    <property type="molecule type" value="Genomic_DNA"/>
</dbReference>
<name>L1IJ47_GUITC</name>
<dbReference type="InterPro" id="IPR011992">
    <property type="entry name" value="EF-hand-dom_pair"/>
</dbReference>
<evidence type="ECO:0000313" key="6">
    <source>
        <dbReference type="Proteomes" id="UP000011087"/>
    </source>
</evidence>
<organism evidence="4">
    <name type="scientific">Guillardia theta (strain CCMP2712)</name>
    <name type="common">Cryptophyte</name>
    <dbReference type="NCBI Taxonomy" id="905079"/>
    <lineage>
        <taxon>Eukaryota</taxon>
        <taxon>Cryptophyceae</taxon>
        <taxon>Pyrenomonadales</taxon>
        <taxon>Geminigeraceae</taxon>
        <taxon>Guillardia</taxon>
    </lineage>
</organism>
<dbReference type="PaxDb" id="55529-EKX35830"/>
<dbReference type="KEGG" id="gtt:GUITHDRAFT_117978"/>
<evidence type="ECO:0000256" key="1">
    <source>
        <dbReference type="ARBA" id="ARBA00022837"/>
    </source>
</evidence>
<dbReference type="Gene3D" id="1.10.238.10">
    <property type="entry name" value="EF-hand"/>
    <property type="match status" value="1"/>
</dbReference>
<keyword evidence="1" id="KW-0106">Calcium</keyword>
<dbReference type="InterPro" id="IPR002048">
    <property type="entry name" value="EF_hand_dom"/>
</dbReference>